<dbReference type="Pfam" id="PF14774">
    <property type="entry name" value="FAM177"/>
    <property type="match status" value="1"/>
</dbReference>
<reference evidence="3" key="1">
    <citation type="submission" date="2015-09" db="EMBL/GenBank/DDBJ databases">
        <authorList>
            <consortium name="Pathogen Informatics"/>
        </authorList>
    </citation>
    <scope>NUCLEOTIDE SEQUENCE [LARGE SCALE GENOMIC DNA]</scope>
    <source>
        <strain evidence="3">Lake Konstanz</strain>
    </source>
</reference>
<organism evidence="2 3">
    <name type="scientific">Bodo saltans</name>
    <name type="common">Flagellated protozoan</name>
    <dbReference type="NCBI Taxonomy" id="75058"/>
    <lineage>
        <taxon>Eukaryota</taxon>
        <taxon>Discoba</taxon>
        <taxon>Euglenozoa</taxon>
        <taxon>Kinetoplastea</taxon>
        <taxon>Metakinetoplastina</taxon>
        <taxon>Eubodonida</taxon>
        <taxon>Bodonidae</taxon>
        <taxon>Bodo</taxon>
    </lineage>
</organism>
<accession>A0A0S4JFK9</accession>
<evidence type="ECO:0000256" key="1">
    <source>
        <dbReference type="SAM" id="MobiDB-lite"/>
    </source>
</evidence>
<dbReference type="InterPro" id="IPR028260">
    <property type="entry name" value="FAM177"/>
</dbReference>
<dbReference type="OrthoDB" id="45963at2759"/>
<keyword evidence="3" id="KW-1185">Reference proteome</keyword>
<proteinExistence type="predicted"/>
<gene>
    <name evidence="2" type="ORF">BSAL_25520</name>
</gene>
<name>A0A0S4JFK9_BODSA</name>
<dbReference type="Proteomes" id="UP000051952">
    <property type="component" value="Unassembled WGS sequence"/>
</dbReference>
<feature type="region of interest" description="Disordered" evidence="1">
    <location>
        <begin position="98"/>
        <end position="153"/>
    </location>
</feature>
<evidence type="ECO:0000313" key="3">
    <source>
        <dbReference type="Proteomes" id="UP000051952"/>
    </source>
</evidence>
<evidence type="ECO:0000313" key="2">
    <source>
        <dbReference type="EMBL" id="CUG90205.1"/>
    </source>
</evidence>
<dbReference type="EMBL" id="CYKH01001803">
    <property type="protein sequence ID" value="CUG90205.1"/>
    <property type="molecule type" value="Genomic_DNA"/>
</dbReference>
<protein>
    <submittedName>
        <fullName evidence="2">Uncharacterized protein</fullName>
    </submittedName>
</protein>
<dbReference type="AlphaFoldDB" id="A0A0S4JFK9"/>
<dbReference type="VEuPathDB" id="TriTrypDB:BSAL_25520"/>
<sequence>MYESGSTQQQHEDVNDYRDVDFTWIPTNALRTTARYVYPVCNRTVQIMEAIGGVIVNTFGLNQSRFQYAVDEYNRRERVRIEKEQMVYQKERNRILEAARQGLDNDTYGGGEDEEDESEANRRYCPPMPPLVSERVPLQREHSDRLEDDDVPA</sequence>